<accession>A0A6G1LH16</accession>
<dbReference type="SUPFAM" id="SSF52113">
    <property type="entry name" value="BRCT domain"/>
    <property type="match status" value="1"/>
</dbReference>
<dbReference type="Gene3D" id="3.40.50.10190">
    <property type="entry name" value="BRCT domain"/>
    <property type="match status" value="1"/>
</dbReference>
<dbReference type="InterPro" id="IPR001357">
    <property type="entry name" value="BRCT_dom"/>
</dbReference>
<feature type="compositionally biased region" description="Polar residues" evidence="1">
    <location>
        <begin position="102"/>
        <end position="126"/>
    </location>
</feature>
<feature type="domain" description="BRCT" evidence="2">
    <location>
        <begin position="149"/>
        <end position="245"/>
    </location>
</feature>
<dbReference type="EMBL" id="ML995818">
    <property type="protein sequence ID" value="KAF2771718.1"/>
    <property type="molecule type" value="Genomic_DNA"/>
</dbReference>
<evidence type="ECO:0000256" key="1">
    <source>
        <dbReference type="SAM" id="MobiDB-lite"/>
    </source>
</evidence>
<evidence type="ECO:0000259" key="2">
    <source>
        <dbReference type="PROSITE" id="PS50172"/>
    </source>
</evidence>
<reference evidence="3" key="1">
    <citation type="journal article" date="2020" name="Stud. Mycol.">
        <title>101 Dothideomycetes genomes: a test case for predicting lifestyles and emergence of pathogens.</title>
        <authorList>
            <person name="Haridas S."/>
            <person name="Albert R."/>
            <person name="Binder M."/>
            <person name="Bloem J."/>
            <person name="Labutti K."/>
            <person name="Salamov A."/>
            <person name="Andreopoulos B."/>
            <person name="Baker S."/>
            <person name="Barry K."/>
            <person name="Bills G."/>
            <person name="Bluhm B."/>
            <person name="Cannon C."/>
            <person name="Castanera R."/>
            <person name="Culley D."/>
            <person name="Daum C."/>
            <person name="Ezra D."/>
            <person name="Gonzalez J."/>
            <person name="Henrissat B."/>
            <person name="Kuo A."/>
            <person name="Liang C."/>
            <person name="Lipzen A."/>
            <person name="Lutzoni F."/>
            <person name="Magnuson J."/>
            <person name="Mondo S."/>
            <person name="Nolan M."/>
            <person name="Ohm R."/>
            <person name="Pangilinan J."/>
            <person name="Park H.-J."/>
            <person name="Ramirez L."/>
            <person name="Alfaro M."/>
            <person name="Sun H."/>
            <person name="Tritt A."/>
            <person name="Yoshinaga Y."/>
            <person name="Zwiers L.-H."/>
            <person name="Turgeon B."/>
            <person name="Goodwin S."/>
            <person name="Spatafora J."/>
            <person name="Crous P."/>
            <person name="Grigoriev I."/>
        </authorList>
    </citation>
    <scope>NUCLEOTIDE SEQUENCE</scope>
    <source>
        <strain evidence="3">CBS 116005</strain>
    </source>
</reference>
<feature type="region of interest" description="Disordered" evidence="1">
    <location>
        <begin position="250"/>
        <end position="309"/>
    </location>
</feature>
<organism evidence="3 4">
    <name type="scientific">Teratosphaeria nubilosa</name>
    <dbReference type="NCBI Taxonomy" id="161662"/>
    <lineage>
        <taxon>Eukaryota</taxon>
        <taxon>Fungi</taxon>
        <taxon>Dikarya</taxon>
        <taxon>Ascomycota</taxon>
        <taxon>Pezizomycotina</taxon>
        <taxon>Dothideomycetes</taxon>
        <taxon>Dothideomycetidae</taxon>
        <taxon>Mycosphaerellales</taxon>
        <taxon>Teratosphaeriaceae</taxon>
        <taxon>Teratosphaeria</taxon>
    </lineage>
</organism>
<name>A0A6G1LH16_9PEZI</name>
<protein>
    <recommendedName>
        <fullName evidence="2">BRCT domain-containing protein</fullName>
    </recommendedName>
</protein>
<dbReference type="Proteomes" id="UP000799436">
    <property type="component" value="Unassembled WGS sequence"/>
</dbReference>
<evidence type="ECO:0000313" key="3">
    <source>
        <dbReference type="EMBL" id="KAF2771718.1"/>
    </source>
</evidence>
<feature type="region of interest" description="Disordered" evidence="1">
    <location>
        <begin position="339"/>
        <end position="409"/>
    </location>
</feature>
<dbReference type="AlphaFoldDB" id="A0A6G1LH16"/>
<keyword evidence="4" id="KW-1185">Reference proteome</keyword>
<dbReference type="PROSITE" id="PS50172">
    <property type="entry name" value="BRCT"/>
    <property type="match status" value="1"/>
</dbReference>
<feature type="compositionally biased region" description="Basic and acidic residues" evidence="1">
    <location>
        <begin position="45"/>
        <end position="55"/>
    </location>
</feature>
<sequence length="409" mass="44960">MIPHHVDALKRKQDAYADLDYALSSDDDQDLDAGMTESIRKLKRARETTMSDIDKPASTAARPDHPPVKHPLRRQVDATTSTSRPAPRAEGPPPALVKGATFSGTSSRPTAQQQIPTSTLTRSATSEAPPTAIPKPIAKQKGVIKLVPPAERIFADLHFFFFPNDDKNPGRAMRIAKALEFGATWQQNFNEHVTHIVVDKLLSYDQLLRYLKLDRLPPGVVLVAEAYPSECISFRAVLDPKQRHFAVKGTPQEIPPAVHGPRQPSDQSSRSLELKPAGRSVMARLPESPKTTDEAAASTQTSLAPLHLPQEEQNQYAGGITSTEELDAAISRARELQHVPLEADEDDSRPTSAAGPDTDDEASTSPQQDRQKRRSKYQAPLDKFQCMQKHTGERKGNPNASTIEPARLI</sequence>
<dbReference type="OrthoDB" id="205514at2759"/>
<gene>
    <name evidence="3" type="ORF">EJ03DRAFT_22581</name>
</gene>
<feature type="region of interest" description="Disordered" evidence="1">
    <location>
        <begin position="22"/>
        <end position="135"/>
    </location>
</feature>
<dbReference type="InterPro" id="IPR036420">
    <property type="entry name" value="BRCT_dom_sf"/>
</dbReference>
<evidence type="ECO:0000313" key="4">
    <source>
        <dbReference type="Proteomes" id="UP000799436"/>
    </source>
</evidence>
<proteinExistence type="predicted"/>